<evidence type="ECO:0000256" key="7">
    <source>
        <dbReference type="ARBA" id="ARBA00023286"/>
    </source>
</evidence>
<evidence type="ECO:0000256" key="4">
    <source>
        <dbReference type="ARBA" id="ARBA00022989"/>
    </source>
</evidence>
<evidence type="ECO:0000256" key="1">
    <source>
        <dbReference type="ARBA" id="ARBA00004141"/>
    </source>
</evidence>
<dbReference type="GO" id="GO:0044877">
    <property type="term" value="F:protein-containing complex binding"/>
    <property type="evidence" value="ECO:0007669"/>
    <property type="project" value="TreeGrafter"/>
</dbReference>
<evidence type="ECO:0000313" key="11">
    <source>
        <dbReference type="Proteomes" id="UP000694388"/>
    </source>
</evidence>
<evidence type="ECO:0000256" key="3">
    <source>
        <dbReference type="ARBA" id="ARBA00022692"/>
    </source>
</evidence>
<keyword evidence="11" id="KW-1185">Reference proteome</keyword>
<keyword evidence="3" id="KW-0812">Transmembrane</keyword>
<dbReference type="PANTHER" id="PTHR45638:SF11">
    <property type="entry name" value="CYCLIC NUCLEOTIDE-GATED CATION CHANNEL SUBUNIT A"/>
    <property type="match status" value="1"/>
</dbReference>
<keyword evidence="6" id="KW-0472">Membrane</keyword>
<sequence length="168" mass="18769">MEKTSNAGQHRHRCSCFLEGRLAVVADDGVTQFVVLGDGNYFGEISILNIKGSKSGNRRTANIRSIGYSDLYCLSKDDLMEALIEYPDAKKMLEEKGRQILVKDGLIDEEAANVEEPRDTTEQLDNLESGLEATKTRLASFLAETFAAHAVLKQRITRLEIMMKLVEE</sequence>
<dbReference type="CDD" id="cd00038">
    <property type="entry name" value="CAP_ED"/>
    <property type="match status" value="1"/>
</dbReference>
<keyword evidence="2" id="KW-0813">Transport</keyword>
<feature type="domain" description="Cyclic nucleotide-binding" evidence="9">
    <location>
        <begin position="19"/>
        <end position="91"/>
    </location>
</feature>
<dbReference type="Gene3D" id="2.60.120.10">
    <property type="entry name" value="Jelly Rolls"/>
    <property type="match status" value="1"/>
</dbReference>
<dbReference type="InterPro" id="IPR018488">
    <property type="entry name" value="cNMP-bd_CS"/>
</dbReference>
<evidence type="ECO:0000256" key="6">
    <source>
        <dbReference type="ARBA" id="ARBA00023136"/>
    </source>
</evidence>
<dbReference type="PANTHER" id="PTHR45638">
    <property type="entry name" value="CYCLIC NUCLEOTIDE-GATED CATION CHANNEL SUBUNIT A"/>
    <property type="match status" value="1"/>
</dbReference>
<accession>A0A8C4N6U2</accession>
<dbReference type="InterPro" id="IPR000595">
    <property type="entry name" value="cNMP-bd_dom"/>
</dbReference>
<dbReference type="InterPro" id="IPR014710">
    <property type="entry name" value="RmlC-like_jellyroll"/>
</dbReference>
<dbReference type="Proteomes" id="UP000694388">
    <property type="component" value="Unplaced"/>
</dbReference>
<dbReference type="AlphaFoldDB" id="A0A8C4N6U2"/>
<dbReference type="PROSITE" id="PS00889">
    <property type="entry name" value="CNMP_BINDING_2"/>
    <property type="match status" value="1"/>
</dbReference>
<dbReference type="Gene3D" id="1.20.5.300">
    <property type="match status" value="1"/>
</dbReference>
<reference evidence="10" key="1">
    <citation type="submission" date="2025-08" db="UniProtKB">
        <authorList>
            <consortium name="Ensembl"/>
        </authorList>
    </citation>
    <scope>IDENTIFICATION</scope>
</reference>
<evidence type="ECO:0000256" key="8">
    <source>
        <dbReference type="ARBA" id="ARBA00023303"/>
    </source>
</evidence>
<dbReference type="PROSITE" id="PS50042">
    <property type="entry name" value="CNMP_BINDING_3"/>
    <property type="match status" value="1"/>
</dbReference>
<dbReference type="InterPro" id="IPR032406">
    <property type="entry name" value="CLZ_dom"/>
</dbReference>
<dbReference type="GO" id="GO:0005222">
    <property type="term" value="F:intracellularly cAMP-activated cation channel activity"/>
    <property type="evidence" value="ECO:0007669"/>
    <property type="project" value="TreeGrafter"/>
</dbReference>
<dbReference type="InterPro" id="IPR050866">
    <property type="entry name" value="CNG_cation_channel"/>
</dbReference>
<keyword evidence="7" id="KW-1071">Ligand-gated ion channel</keyword>
<evidence type="ECO:0000256" key="2">
    <source>
        <dbReference type="ARBA" id="ARBA00022448"/>
    </source>
</evidence>
<evidence type="ECO:0000313" key="10">
    <source>
        <dbReference type="Ensembl" id="ENSEBUP00000002277.1"/>
    </source>
</evidence>
<dbReference type="GO" id="GO:0017071">
    <property type="term" value="C:intracellular cyclic nucleotide activated cation channel complex"/>
    <property type="evidence" value="ECO:0007669"/>
    <property type="project" value="TreeGrafter"/>
</dbReference>
<protein>
    <recommendedName>
        <fullName evidence="9">Cyclic nucleotide-binding domain-containing protein</fullName>
    </recommendedName>
</protein>
<dbReference type="Pfam" id="PF16526">
    <property type="entry name" value="CLZ"/>
    <property type="match status" value="1"/>
</dbReference>
<proteinExistence type="predicted"/>
<name>A0A8C4N6U2_EPTBU</name>
<dbReference type="GO" id="GO:0030553">
    <property type="term" value="F:cGMP binding"/>
    <property type="evidence" value="ECO:0007669"/>
    <property type="project" value="TreeGrafter"/>
</dbReference>
<dbReference type="InterPro" id="IPR018490">
    <property type="entry name" value="cNMP-bd_dom_sf"/>
</dbReference>
<dbReference type="GO" id="GO:0005886">
    <property type="term" value="C:plasma membrane"/>
    <property type="evidence" value="ECO:0007669"/>
    <property type="project" value="TreeGrafter"/>
</dbReference>
<comment type="subcellular location">
    <subcellularLocation>
        <location evidence="1">Membrane</location>
        <topology evidence="1">Multi-pass membrane protein</topology>
    </subcellularLocation>
</comment>
<dbReference type="SUPFAM" id="SSF51206">
    <property type="entry name" value="cAMP-binding domain-like"/>
    <property type="match status" value="1"/>
</dbReference>
<dbReference type="GeneTree" id="ENSGT00940000158737"/>
<dbReference type="GO" id="GO:0005223">
    <property type="term" value="F:intracellularly cGMP-activated cation channel activity"/>
    <property type="evidence" value="ECO:0007669"/>
    <property type="project" value="TreeGrafter"/>
</dbReference>
<organism evidence="10 11">
    <name type="scientific">Eptatretus burgeri</name>
    <name type="common">Inshore hagfish</name>
    <dbReference type="NCBI Taxonomy" id="7764"/>
    <lineage>
        <taxon>Eukaryota</taxon>
        <taxon>Metazoa</taxon>
        <taxon>Chordata</taxon>
        <taxon>Craniata</taxon>
        <taxon>Vertebrata</taxon>
        <taxon>Cyclostomata</taxon>
        <taxon>Myxini</taxon>
        <taxon>Myxiniformes</taxon>
        <taxon>Myxinidae</taxon>
        <taxon>Eptatretinae</taxon>
        <taxon>Eptatretus</taxon>
    </lineage>
</organism>
<evidence type="ECO:0000256" key="5">
    <source>
        <dbReference type="ARBA" id="ARBA00023065"/>
    </source>
</evidence>
<dbReference type="Pfam" id="PF00027">
    <property type="entry name" value="cNMP_binding"/>
    <property type="match status" value="1"/>
</dbReference>
<evidence type="ECO:0000259" key="9">
    <source>
        <dbReference type="PROSITE" id="PS50042"/>
    </source>
</evidence>
<keyword evidence="4" id="KW-1133">Transmembrane helix</keyword>
<keyword evidence="5" id="KW-0406">Ion transport</keyword>
<reference evidence="10" key="2">
    <citation type="submission" date="2025-09" db="UniProtKB">
        <authorList>
            <consortium name="Ensembl"/>
        </authorList>
    </citation>
    <scope>IDENTIFICATION</scope>
</reference>
<keyword evidence="8" id="KW-0407">Ion channel</keyword>
<dbReference type="Ensembl" id="ENSEBUT00000002628.1">
    <property type="protein sequence ID" value="ENSEBUP00000002277.1"/>
    <property type="gene ID" value="ENSEBUG00000001789.1"/>
</dbReference>